<dbReference type="InterPro" id="IPR019804">
    <property type="entry name" value="Ras_G-nucl-exch_fac_CS"/>
</dbReference>
<dbReference type="Proteomes" id="UP001142055">
    <property type="component" value="Chromosome 1"/>
</dbReference>
<dbReference type="InterPro" id="IPR008937">
    <property type="entry name" value="Ras-like_GEF"/>
</dbReference>
<dbReference type="OMA" id="TMINTRY"/>
<dbReference type="InterPro" id="IPR036964">
    <property type="entry name" value="RASGEF_cat_dom_sf"/>
</dbReference>
<dbReference type="PROSITE" id="PS50009">
    <property type="entry name" value="RASGEF_CAT"/>
    <property type="match status" value="1"/>
</dbReference>
<dbReference type="Gene3D" id="1.20.870.10">
    <property type="entry name" value="Son of sevenless (SoS) protein Chain: S domain 1"/>
    <property type="match status" value="1"/>
</dbReference>
<feature type="domain" description="Ras-GEF" evidence="4">
    <location>
        <begin position="293"/>
        <end position="528"/>
    </location>
</feature>
<gene>
    <name evidence="5" type="ORF">RDWZM_000808</name>
</gene>
<feature type="compositionally biased region" description="Polar residues" evidence="3">
    <location>
        <begin position="1"/>
        <end position="22"/>
    </location>
</feature>
<dbReference type="GO" id="GO:0005886">
    <property type="term" value="C:plasma membrane"/>
    <property type="evidence" value="ECO:0007669"/>
    <property type="project" value="TreeGrafter"/>
</dbReference>
<dbReference type="PANTHER" id="PTHR23113">
    <property type="entry name" value="GUANINE NUCLEOTIDE EXCHANGE FACTOR"/>
    <property type="match status" value="1"/>
</dbReference>
<dbReference type="AlphaFoldDB" id="A0A9Q0RND0"/>
<evidence type="ECO:0000256" key="3">
    <source>
        <dbReference type="SAM" id="MobiDB-lite"/>
    </source>
</evidence>
<dbReference type="Pfam" id="PF00617">
    <property type="entry name" value="RasGEF"/>
    <property type="match status" value="1"/>
</dbReference>
<keyword evidence="6" id="KW-1185">Reference proteome</keyword>
<dbReference type="PANTHER" id="PTHR23113:SF312">
    <property type="entry name" value="RAL GUANINE NUCLEOTIDE DISSOCIATION STIMULATOR-LIKE, ISOFORM E"/>
    <property type="match status" value="1"/>
</dbReference>
<dbReference type="InterPro" id="IPR023578">
    <property type="entry name" value="Ras_GEF_dom_sf"/>
</dbReference>
<dbReference type="InterPro" id="IPR001895">
    <property type="entry name" value="RASGEF_cat_dom"/>
</dbReference>
<evidence type="ECO:0000256" key="2">
    <source>
        <dbReference type="PROSITE-ProRule" id="PRU00168"/>
    </source>
</evidence>
<protein>
    <recommendedName>
        <fullName evidence="4">Ras-GEF domain-containing protein</fullName>
    </recommendedName>
</protein>
<dbReference type="GO" id="GO:0005085">
    <property type="term" value="F:guanyl-nucleotide exchange factor activity"/>
    <property type="evidence" value="ECO:0007669"/>
    <property type="project" value="UniProtKB-KW"/>
</dbReference>
<dbReference type="SUPFAM" id="SSF48366">
    <property type="entry name" value="Ras GEF"/>
    <property type="match status" value="1"/>
</dbReference>
<evidence type="ECO:0000313" key="5">
    <source>
        <dbReference type="EMBL" id="KAJ6222263.1"/>
    </source>
</evidence>
<reference evidence="5" key="1">
    <citation type="submission" date="2022-12" db="EMBL/GenBank/DDBJ databases">
        <title>Genome assemblies of Blomia tropicalis.</title>
        <authorList>
            <person name="Cui Y."/>
        </authorList>
    </citation>
    <scope>NUCLEOTIDE SEQUENCE</scope>
    <source>
        <tissue evidence="5">Adult mites</tissue>
    </source>
</reference>
<feature type="region of interest" description="Disordered" evidence="3">
    <location>
        <begin position="1"/>
        <end position="72"/>
    </location>
</feature>
<dbReference type="PROSITE" id="PS00720">
    <property type="entry name" value="RASGEF"/>
    <property type="match status" value="1"/>
</dbReference>
<dbReference type="GO" id="GO:0007265">
    <property type="term" value="P:Ras protein signal transduction"/>
    <property type="evidence" value="ECO:0007669"/>
    <property type="project" value="TreeGrafter"/>
</dbReference>
<feature type="compositionally biased region" description="Polar residues" evidence="3">
    <location>
        <begin position="41"/>
        <end position="65"/>
    </location>
</feature>
<organism evidence="5 6">
    <name type="scientific">Blomia tropicalis</name>
    <name type="common">Mite</name>
    <dbReference type="NCBI Taxonomy" id="40697"/>
    <lineage>
        <taxon>Eukaryota</taxon>
        <taxon>Metazoa</taxon>
        <taxon>Ecdysozoa</taxon>
        <taxon>Arthropoda</taxon>
        <taxon>Chelicerata</taxon>
        <taxon>Arachnida</taxon>
        <taxon>Acari</taxon>
        <taxon>Acariformes</taxon>
        <taxon>Sarcoptiformes</taxon>
        <taxon>Astigmata</taxon>
        <taxon>Glycyphagoidea</taxon>
        <taxon>Echimyopodidae</taxon>
        <taxon>Blomia</taxon>
    </lineage>
</organism>
<keyword evidence="1 2" id="KW-0344">Guanine-nucleotide releasing factor</keyword>
<evidence type="ECO:0000313" key="6">
    <source>
        <dbReference type="Proteomes" id="UP001142055"/>
    </source>
</evidence>
<proteinExistence type="predicted"/>
<evidence type="ECO:0000256" key="1">
    <source>
        <dbReference type="ARBA" id="ARBA00022658"/>
    </source>
</evidence>
<dbReference type="Gene3D" id="1.10.840.10">
    <property type="entry name" value="Ras guanine-nucleotide exchange factors catalytic domain"/>
    <property type="match status" value="1"/>
</dbReference>
<dbReference type="EMBL" id="JAPWDV010000001">
    <property type="protein sequence ID" value="KAJ6222263.1"/>
    <property type="molecule type" value="Genomic_DNA"/>
</dbReference>
<dbReference type="SMART" id="SM00147">
    <property type="entry name" value="RasGEF"/>
    <property type="match status" value="1"/>
</dbReference>
<accession>A0A9Q0RND0</accession>
<name>A0A9Q0RND0_BLOTA</name>
<comment type="caution">
    <text evidence="5">The sequence shown here is derived from an EMBL/GenBank/DDBJ whole genome shotgun (WGS) entry which is preliminary data.</text>
</comment>
<evidence type="ECO:0000259" key="4">
    <source>
        <dbReference type="PROSITE" id="PS50009"/>
    </source>
</evidence>
<sequence length="573" mass="65384">MATPTLSLATLANNVSPMTNKNGIEIGDKKQRSQQQQQQQNVSKGNQPKPATTIGQSAPTNSTDSPTRRHVTEEVNDDSIYCICLKKITYTFNNSLNKQATNSNYVTRCDQIDSHRPSDKTNSKWYDDQQSLQWETRQLRTIKGATMEHLVQYMLLLTPYQSGGGDAHFGDHMDDDLADVADNVAINCEGNSLLEERNNVAHAMHVIFATYRQFVYPWQLFNELIRQKPFASCKQFNFILYYWLNNYPEDFWTPCQPKNSNNNNNNNNNCINADDENESHKTTMLSNLADNDNESLCSEYTSSSSSSQYQDYTGSSSISSTFGSHSSTSSETFCPLTLADQLISMRNIDEEVKKHCLHLLDMKKENTYSNRTLTFSNHAIIAGLTNESIHRLKITVWNKLPRASMATFTHLSSIVDDVNNQTLLRHTQLFIEGTSKVSLEESFGTVPYLGTFLTDITMINTRYQNYIKMDNGKKLINFEKTCKQYEILMQMQLLQKNAIAALQQQQQQTNYHLGPIYSLNHYLSLRSQVVPSIPRVARIFRNWFQLNETDLPSDRECYQLSLAIEATPVKGKK</sequence>